<dbReference type="SUPFAM" id="SSF57850">
    <property type="entry name" value="RING/U-box"/>
    <property type="match status" value="1"/>
</dbReference>
<accession>A0A7N0V120</accession>
<dbReference type="GO" id="GO:0016567">
    <property type="term" value="P:protein ubiquitination"/>
    <property type="evidence" value="ECO:0007669"/>
    <property type="project" value="InterPro"/>
</dbReference>
<dbReference type="GO" id="GO:0046621">
    <property type="term" value="P:negative regulation of organ growth"/>
    <property type="evidence" value="ECO:0007669"/>
    <property type="project" value="InterPro"/>
</dbReference>
<sequence length="233" mass="25892">MGSRQGHQNRIPPEIAVNFRELFPEHEDFDDVLQDQETVYQSLKAIGKHDKGPVPIGHHISNSRNLSVDNSSISRTDSMDSDVDVALTLSMLELDTQSGLTNVSISESSRSATGNRGSRNTETSLAAFDHDDIDPDNMTYEELQSLGDAIGIESRGLSEKVISRLPSRKFKGKSGWFSSKSKSQPQECVICSEEYASGELLTTLQCKHRYHKYCIGKWFSSNKTCPICKTEVS</sequence>
<feature type="region of interest" description="Disordered" evidence="2">
    <location>
        <begin position="103"/>
        <end position="124"/>
    </location>
</feature>
<keyword evidence="1" id="KW-0862">Zinc</keyword>
<feature type="domain" description="RING-type" evidence="3">
    <location>
        <begin position="188"/>
        <end position="229"/>
    </location>
</feature>
<dbReference type="GO" id="GO:0004842">
    <property type="term" value="F:ubiquitin-protein transferase activity"/>
    <property type="evidence" value="ECO:0007669"/>
    <property type="project" value="InterPro"/>
</dbReference>
<dbReference type="Proteomes" id="UP000594263">
    <property type="component" value="Unplaced"/>
</dbReference>
<keyword evidence="1" id="KW-0863">Zinc-finger</keyword>
<dbReference type="Gramene" id="Kaladp0096s0035.1.v1.1">
    <property type="protein sequence ID" value="Kaladp0096s0035.1.v1.1"/>
    <property type="gene ID" value="Kaladp0096s0035.v1.1"/>
</dbReference>
<dbReference type="PANTHER" id="PTHR46400:SF5">
    <property type="entry name" value="RING-TYPE DOMAIN-CONTAINING PROTEIN"/>
    <property type="match status" value="1"/>
</dbReference>
<feature type="region of interest" description="Disordered" evidence="2">
    <location>
        <begin position="50"/>
        <end position="77"/>
    </location>
</feature>
<keyword evidence="1" id="KW-0479">Metal-binding</keyword>
<dbReference type="InterPro" id="IPR013083">
    <property type="entry name" value="Znf_RING/FYVE/PHD"/>
</dbReference>
<dbReference type="GO" id="GO:0031624">
    <property type="term" value="F:ubiquitin conjugating enzyme binding"/>
    <property type="evidence" value="ECO:0007669"/>
    <property type="project" value="TreeGrafter"/>
</dbReference>
<evidence type="ECO:0000313" key="5">
    <source>
        <dbReference type="Proteomes" id="UP000594263"/>
    </source>
</evidence>
<dbReference type="AlphaFoldDB" id="A0A7N0V120"/>
<keyword evidence="5" id="KW-1185">Reference proteome</keyword>
<evidence type="ECO:0000313" key="4">
    <source>
        <dbReference type="EnsemblPlants" id="Kaladp0096s0035.1.v1.1"/>
    </source>
</evidence>
<organism evidence="4 5">
    <name type="scientific">Kalanchoe fedtschenkoi</name>
    <name type="common">Lavender scallops</name>
    <name type="synonym">South American air plant</name>
    <dbReference type="NCBI Taxonomy" id="63787"/>
    <lineage>
        <taxon>Eukaryota</taxon>
        <taxon>Viridiplantae</taxon>
        <taxon>Streptophyta</taxon>
        <taxon>Embryophyta</taxon>
        <taxon>Tracheophyta</taxon>
        <taxon>Spermatophyta</taxon>
        <taxon>Magnoliopsida</taxon>
        <taxon>eudicotyledons</taxon>
        <taxon>Gunneridae</taxon>
        <taxon>Pentapetalae</taxon>
        <taxon>Saxifragales</taxon>
        <taxon>Crassulaceae</taxon>
        <taxon>Kalanchoe</taxon>
    </lineage>
</organism>
<dbReference type="Gene3D" id="3.30.40.10">
    <property type="entry name" value="Zinc/RING finger domain, C3HC4 (zinc finger)"/>
    <property type="match status" value="1"/>
</dbReference>
<proteinExistence type="predicted"/>
<evidence type="ECO:0000256" key="2">
    <source>
        <dbReference type="SAM" id="MobiDB-lite"/>
    </source>
</evidence>
<protein>
    <recommendedName>
        <fullName evidence="3">RING-type domain-containing protein</fullName>
    </recommendedName>
</protein>
<dbReference type="EnsemblPlants" id="Kaladp0096s0035.1.v1.1">
    <property type="protein sequence ID" value="Kaladp0096s0035.1.v1.1"/>
    <property type="gene ID" value="Kaladp0096s0035.v1.1"/>
</dbReference>
<dbReference type="PROSITE" id="PS50089">
    <property type="entry name" value="ZF_RING_2"/>
    <property type="match status" value="1"/>
</dbReference>
<evidence type="ECO:0000256" key="1">
    <source>
        <dbReference type="PROSITE-ProRule" id="PRU00175"/>
    </source>
</evidence>
<dbReference type="InterPro" id="IPR033276">
    <property type="entry name" value="BB"/>
</dbReference>
<feature type="compositionally biased region" description="Polar residues" evidence="2">
    <location>
        <begin position="60"/>
        <end position="76"/>
    </location>
</feature>
<name>A0A7N0V120_KALFE</name>
<dbReference type="Pfam" id="PF13639">
    <property type="entry name" value="zf-RING_2"/>
    <property type="match status" value="1"/>
</dbReference>
<dbReference type="OMA" id="CVTRWLK"/>
<dbReference type="PANTHER" id="PTHR46400">
    <property type="entry name" value="RING/U-BOX SUPERFAMILY PROTEIN"/>
    <property type="match status" value="1"/>
</dbReference>
<evidence type="ECO:0000259" key="3">
    <source>
        <dbReference type="PROSITE" id="PS50089"/>
    </source>
</evidence>
<dbReference type="SMART" id="SM00184">
    <property type="entry name" value="RING"/>
    <property type="match status" value="1"/>
</dbReference>
<dbReference type="InterPro" id="IPR001841">
    <property type="entry name" value="Znf_RING"/>
</dbReference>
<dbReference type="GO" id="GO:0008270">
    <property type="term" value="F:zinc ion binding"/>
    <property type="evidence" value="ECO:0007669"/>
    <property type="project" value="UniProtKB-KW"/>
</dbReference>
<dbReference type="FunFam" id="3.30.40.10:FF:000226">
    <property type="entry name" value="E3 ubiquitin ligase BIG BROTHER"/>
    <property type="match status" value="1"/>
</dbReference>
<reference evidence="4" key="1">
    <citation type="submission" date="2021-01" db="UniProtKB">
        <authorList>
            <consortium name="EnsemblPlants"/>
        </authorList>
    </citation>
    <scope>IDENTIFICATION</scope>
</reference>